<dbReference type="KEGG" id="hde:HDEF_0259"/>
<evidence type="ECO:0000313" key="2">
    <source>
        <dbReference type="Proteomes" id="UP000002334"/>
    </source>
</evidence>
<accession>C4K382</accession>
<name>C4K382_HAMD5</name>
<protein>
    <submittedName>
        <fullName evidence="1">Uncharacterized protein</fullName>
    </submittedName>
</protein>
<evidence type="ECO:0000313" key="1">
    <source>
        <dbReference type="EMBL" id="ACQ67025.1"/>
    </source>
</evidence>
<organism evidence="1 2">
    <name type="scientific">Hamiltonella defensa subsp. Acyrthosiphon pisum (strain 5AT)</name>
    <dbReference type="NCBI Taxonomy" id="572265"/>
    <lineage>
        <taxon>Bacteria</taxon>
        <taxon>Pseudomonadati</taxon>
        <taxon>Pseudomonadota</taxon>
        <taxon>Gammaproteobacteria</taxon>
        <taxon>Enterobacterales</taxon>
        <taxon>Enterobacteriaceae</taxon>
        <taxon>aphid secondary symbionts</taxon>
        <taxon>Candidatus Williamhamiltonella</taxon>
    </lineage>
</organism>
<keyword evidence="2" id="KW-1185">Reference proteome</keyword>
<proteinExistence type="predicted"/>
<dbReference type="EMBL" id="CP001277">
    <property type="protein sequence ID" value="ACQ67025.1"/>
    <property type="molecule type" value="Genomic_DNA"/>
</dbReference>
<gene>
    <name evidence="1" type="ordered locus">HDEF_0259</name>
</gene>
<dbReference type="AlphaFoldDB" id="C4K382"/>
<sequence length="33" mass="3693">MLLNAILQNNFGSLIDDFNSIDQQRLRQPSGSS</sequence>
<dbReference type="STRING" id="572265.HDEF_0259"/>
<dbReference type="Proteomes" id="UP000002334">
    <property type="component" value="Chromosome"/>
</dbReference>
<reference evidence="1 2" key="1">
    <citation type="journal article" date="2009" name="Proc. Natl. Acad. Sci. U.S.A.">
        <title>Hamiltonella defensa, genome evolution of protective bacterial endosymbiont from pathogenic ancestors.</title>
        <authorList>
            <person name="Degnan P.H."/>
            <person name="Yu Y."/>
            <person name="Sisneros N."/>
            <person name="Wing R.A."/>
            <person name="Moran N.A."/>
        </authorList>
    </citation>
    <scope>NUCLEOTIDE SEQUENCE [LARGE SCALE GENOMIC DNA]</scope>
    <source>
        <strain evidence="2">5AT</strain>
    </source>
</reference>
<dbReference type="HOGENOM" id="CLU_3382188_0_0_6"/>